<evidence type="ECO:0000313" key="2">
    <source>
        <dbReference type="Proteomes" id="UP001179614"/>
    </source>
</evidence>
<keyword evidence="1" id="KW-0560">Oxidoreductase</keyword>
<dbReference type="EMBL" id="CP089391">
    <property type="protein sequence ID" value="WBL76574.1"/>
    <property type="molecule type" value="Genomic_DNA"/>
</dbReference>
<dbReference type="RefSeq" id="WP_270161855.1">
    <property type="nucleotide sequence ID" value="NZ_CP089391.1"/>
</dbReference>
<dbReference type="Gene3D" id="2.60.120.620">
    <property type="entry name" value="q2cbj1_9rhob like domain"/>
    <property type="match status" value="1"/>
</dbReference>
<evidence type="ECO:0000313" key="1">
    <source>
        <dbReference type="EMBL" id="WBL76574.1"/>
    </source>
</evidence>
<keyword evidence="2" id="KW-1185">Reference proteome</keyword>
<organism evidence="1 2">
    <name type="scientific">Bradyrhizobium xenonodulans</name>
    <dbReference type="NCBI Taxonomy" id="2736875"/>
    <lineage>
        <taxon>Bacteria</taxon>
        <taxon>Pseudomonadati</taxon>
        <taxon>Pseudomonadota</taxon>
        <taxon>Alphaproteobacteria</taxon>
        <taxon>Hyphomicrobiales</taxon>
        <taxon>Nitrobacteraceae</taxon>
        <taxon>Bradyrhizobium</taxon>
    </lineage>
</organism>
<dbReference type="GO" id="GO:0051213">
    <property type="term" value="F:dioxygenase activity"/>
    <property type="evidence" value="ECO:0007669"/>
    <property type="project" value="UniProtKB-KW"/>
</dbReference>
<dbReference type="Proteomes" id="UP001179614">
    <property type="component" value="Chromosome"/>
</dbReference>
<name>A0ABY7MEE5_9BRAD</name>
<proteinExistence type="predicted"/>
<keyword evidence="1" id="KW-0223">Dioxygenase</keyword>
<reference evidence="1" key="1">
    <citation type="submission" date="2021-12" db="EMBL/GenBank/DDBJ databases">
        <title>Bradyrhizobium xenonodulans sp. nov.</title>
        <authorList>
            <person name="Claassens R."/>
            <person name="Venter S.N."/>
            <person name="Beukes C.W."/>
            <person name="Stepkowski T."/>
            <person name="Steenkamp E.T."/>
        </authorList>
    </citation>
    <scope>NUCLEOTIDE SEQUENCE</scope>
    <source>
        <strain evidence="1">14AB</strain>
    </source>
</reference>
<accession>A0ABY7MEE5</accession>
<dbReference type="InterPro" id="IPR008775">
    <property type="entry name" value="Phytyl_CoA_dOase-like"/>
</dbReference>
<protein>
    <submittedName>
        <fullName evidence="1">Phytanoyl-CoA dioxygenase family protein</fullName>
    </submittedName>
</protein>
<gene>
    <name evidence="1" type="ORF">I3J27_26570</name>
</gene>
<dbReference type="Pfam" id="PF05721">
    <property type="entry name" value="PhyH"/>
    <property type="match status" value="1"/>
</dbReference>
<dbReference type="SUPFAM" id="SSF51197">
    <property type="entry name" value="Clavaminate synthase-like"/>
    <property type="match status" value="1"/>
</dbReference>
<sequence length="242" mass="26009">MNLGPKPTKVDPLNTELAAALDRDGYLLLRGAVPAAWRDALRTAFDAGVGTGDQWAAPRGAGWRHALVDLDPTVQRTCRLPLLLAATARMLGGPFFFAQVEGREPLKDGGHQPLHRDGAGTKAVSALVFLDPYGPTNGATRVVPRHLDQGFADREPAETLSLITAGEAGDILVFDADLPHGATCNRSGARRRSLLLSFMQEGNRATMEACRAIRNVRMDISETFIPRTAGGARMSVGFPTWN</sequence>